<feature type="domain" description="AAA" evidence="1">
    <location>
        <begin position="168"/>
        <end position="348"/>
    </location>
</feature>
<dbReference type="InterPro" id="IPR050678">
    <property type="entry name" value="DNA_Partitioning_ATPase"/>
</dbReference>
<evidence type="ECO:0000259" key="1">
    <source>
        <dbReference type="Pfam" id="PF13614"/>
    </source>
</evidence>
<sequence>MTISPLLQSWKDLPPEAQESVVTTNFVVAQLFDTLGFNQRERIPEFQTSPAGKAVDFAARYNCEGDIFLETKSNPYLLVELKGRDVNLAPPSAQYFSTVRQLHGYLLSPNSHSAQWGLITNSKHWQLFRKHGKVVFPVTECLATDETNLDETVRLIRHKIENPSKALVVAVYNNKGGVGKTTTTINLASILNLLGKKVLVIDFDPNQRDLTEYLQRPAKQVTLYKCLDDRRLDPVQAVQEFRLKTKKGQEFGFDVLPADDDLAKSDGYGGIQRSAKKERLGELIDEFFRDKYDYILIDAPPNWQYFSQSAIYAADVVFTPIQHNNFLSIKNAAQAISQLIPQIRRERKTGSPKVLPVFFNGERMTEPQREAAVHLIDKLIEKTKKEEKFDLTHYFYPRCYWQPAKKDKHIFTMPSFAAIASAGFSNIPAVYANKTAREYYQALAKEYFI</sequence>
<dbReference type="CDD" id="cd02042">
    <property type="entry name" value="ParAB_family"/>
    <property type="match status" value="1"/>
</dbReference>
<evidence type="ECO:0000313" key="2">
    <source>
        <dbReference type="EMBL" id="MEA5477973.1"/>
    </source>
</evidence>
<proteinExistence type="predicted"/>
<dbReference type="RefSeq" id="WP_323261561.1">
    <property type="nucleotide sequence ID" value="NZ_JAYGIE010000048.1"/>
</dbReference>
<dbReference type="SUPFAM" id="SSF52540">
    <property type="entry name" value="P-loop containing nucleoside triphosphate hydrolases"/>
    <property type="match status" value="1"/>
</dbReference>
<accession>A0ABU5TK12</accession>
<dbReference type="Pfam" id="PF13614">
    <property type="entry name" value="AAA_31"/>
    <property type="match status" value="1"/>
</dbReference>
<reference evidence="2 3" key="1">
    <citation type="submission" date="2023-12" db="EMBL/GenBank/DDBJ databases">
        <title>Baltic Sea Cyanobacteria.</title>
        <authorList>
            <person name="Delbaje E."/>
            <person name="Fewer D.P."/>
            <person name="Shishido T.K."/>
        </authorList>
    </citation>
    <scope>NUCLEOTIDE SEQUENCE [LARGE SCALE GENOMIC DNA]</scope>
    <source>
        <strain evidence="2 3">UHCC 0370</strain>
    </source>
</reference>
<dbReference type="EMBL" id="JAYGIE010000048">
    <property type="protein sequence ID" value="MEA5477973.1"/>
    <property type="molecule type" value="Genomic_DNA"/>
</dbReference>
<dbReference type="Gene3D" id="3.40.50.300">
    <property type="entry name" value="P-loop containing nucleotide triphosphate hydrolases"/>
    <property type="match status" value="1"/>
</dbReference>
<dbReference type="InterPro" id="IPR025669">
    <property type="entry name" value="AAA_dom"/>
</dbReference>
<name>A0ABU5TK12_9CYAN</name>
<protein>
    <submittedName>
        <fullName evidence="2">AAA family ATPase</fullName>
    </submittedName>
</protein>
<organism evidence="2 3">
    <name type="scientific">Pseudanabaena galeata UHCC 0370</name>
    <dbReference type="NCBI Taxonomy" id="3110310"/>
    <lineage>
        <taxon>Bacteria</taxon>
        <taxon>Bacillati</taxon>
        <taxon>Cyanobacteriota</taxon>
        <taxon>Cyanophyceae</taxon>
        <taxon>Pseudanabaenales</taxon>
        <taxon>Pseudanabaenaceae</taxon>
        <taxon>Pseudanabaena</taxon>
    </lineage>
</organism>
<keyword evidence="3" id="KW-1185">Reference proteome</keyword>
<gene>
    <name evidence="2" type="ORF">VB774_10120</name>
</gene>
<dbReference type="Proteomes" id="UP001301388">
    <property type="component" value="Unassembled WGS sequence"/>
</dbReference>
<dbReference type="PANTHER" id="PTHR13696:SF99">
    <property type="entry name" value="COBYRINIC ACID AC-DIAMIDE SYNTHASE"/>
    <property type="match status" value="1"/>
</dbReference>
<dbReference type="InterPro" id="IPR027417">
    <property type="entry name" value="P-loop_NTPase"/>
</dbReference>
<comment type="caution">
    <text evidence="2">The sequence shown here is derived from an EMBL/GenBank/DDBJ whole genome shotgun (WGS) entry which is preliminary data.</text>
</comment>
<dbReference type="PANTHER" id="PTHR13696">
    <property type="entry name" value="P-LOOP CONTAINING NUCLEOSIDE TRIPHOSPHATE HYDROLASE"/>
    <property type="match status" value="1"/>
</dbReference>
<evidence type="ECO:0000313" key="3">
    <source>
        <dbReference type="Proteomes" id="UP001301388"/>
    </source>
</evidence>